<protein>
    <submittedName>
        <fullName evidence="1">Uncharacterized protein</fullName>
    </submittedName>
</protein>
<dbReference type="EMBL" id="MU795679">
    <property type="protein sequence ID" value="KAJ3805130.1"/>
    <property type="molecule type" value="Genomic_DNA"/>
</dbReference>
<accession>A0ACC1TK66</accession>
<reference evidence="1" key="1">
    <citation type="submission" date="2022-09" db="EMBL/GenBank/DDBJ databases">
        <title>A Global Phylogenomic Analysis of the Shiitake Genus Lentinula.</title>
        <authorList>
            <consortium name="DOE Joint Genome Institute"/>
            <person name="Sierra-Patev S."/>
            <person name="Min B."/>
            <person name="Naranjo-Ortiz M."/>
            <person name="Looney B."/>
            <person name="Konkel Z."/>
            <person name="Slot J.C."/>
            <person name="Sakamoto Y."/>
            <person name="Steenwyk J.L."/>
            <person name="Rokas A."/>
            <person name="Carro J."/>
            <person name="Camarero S."/>
            <person name="Ferreira P."/>
            <person name="Molpeceres G."/>
            <person name="Ruiz-Duenas F.J."/>
            <person name="Serrano A."/>
            <person name="Henrissat B."/>
            <person name="Drula E."/>
            <person name="Hughes K.W."/>
            <person name="Mata J.L."/>
            <person name="Ishikawa N.K."/>
            <person name="Vargas-Isla R."/>
            <person name="Ushijima S."/>
            <person name="Smith C.A."/>
            <person name="Ahrendt S."/>
            <person name="Andreopoulos W."/>
            <person name="He G."/>
            <person name="Labutti K."/>
            <person name="Lipzen A."/>
            <person name="Ng V."/>
            <person name="Riley R."/>
            <person name="Sandor L."/>
            <person name="Barry K."/>
            <person name="Martinez A.T."/>
            <person name="Xiao Y."/>
            <person name="Gibbons J.G."/>
            <person name="Terashima K."/>
            <person name="Grigoriev I.V."/>
            <person name="Hibbett D.S."/>
        </authorList>
    </citation>
    <scope>NUCLEOTIDE SEQUENCE</scope>
    <source>
        <strain evidence="1">TMI1499</strain>
    </source>
</reference>
<name>A0ACC1TK66_9AGAR</name>
<gene>
    <name evidence="1" type="ORF">F5876DRAFT_70059</name>
</gene>
<proteinExistence type="predicted"/>
<comment type="caution">
    <text evidence="1">The sequence shown here is derived from an EMBL/GenBank/DDBJ whole genome shotgun (WGS) entry which is preliminary data.</text>
</comment>
<organism evidence="1 2">
    <name type="scientific">Lentinula aff. lateritia</name>
    <dbReference type="NCBI Taxonomy" id="2804960"/>
    <lineage>
        <taxon>Eukaryota</taxon>
        <taxon>Fungi</taxon>
        <taxon>Dikarya</taxon>
        <taxon>Basidiomycota</taxon>
        <taxon>Agaricomycotina</taxon>
        <taxon>Agaricomycetes</taxon>
        <taxon>Agaricomycetidae</taxon>
        <taxon>Agaricales</taxon>
        <taxon>Marasmiineae</taxon>
        <taxon>Omphalotaceae</taxon>
        <taxon>Lentinula</taxon>
    </lineage>
</organism>
<dbReference type="Proteomes" id="UP001163835">
    <property type="component" value="Unassembled WGS sequence"/>
</dbReference>
<sequence>METFLYSEFTSAALSKVWAGQAKLPSSDFMWARHWERVGKGYGRTFMAYGVEKQAAITKYLVGWLYQDAAKSGGYQWQVNIFLQLHVGLQGEFEALSRLPLSGTKYSDSVSLGSVRSSPVFAPISLPSVIKVVESTAAYAVRTVVLVDDGNSERRALLGNDMVTDQPGSRPQMNEGETSGEMQ</sequence>
<evidence type="ECO:0000313" key="1">
    <source>
        <dbReference type="EMBL" id="KAJ3805130.1"/>
    </source>
</evidence>
<keyword evidence="2" id="KW-1185">Reference proteome</keyword>
<evidence type="ECO:0000313" key="2">
    <source>
        <dbReference type="Proteomes" id="UP001163835"/>
    </source>
</evidence>